<evidence type="ECO:0000313" key="3">
    <source>
        <dbReference type="Proteomes" id="UP001141806"/>
    </source>
</evidence>
<evidence type="ECO:0000313" key="2">
    <source>
        <dbReference type="EMBL" id="KAJ4968363.1"/>
    </source>
</evidence>
<evidence type="ECO:0000256" key="1">
    <source>
        <dbReference type="SAM" id="Phobius"/>
    </source>
</evidence>
<dbReference type="EMBL" id="JAMYWD010000006">
    <property type="protein sequence ID" value="KAJ4968363.1"/>
    <property type="molecule type" value="Genomic_DNA"/>
</dbReference>
<keyword evidence="1" id="KW-0472">Membrane</keyword>
<sequence length="113" mass="12772">MPRRKLTVFETFRADGLSSASRVGDLSMSYLLYCSVEIAVLMWCPIVLISIKLFVLLILEGVAVKRFQFLNLLDQARQLILQYDHYYSYLVLSLTFVSATGKTLSSGSVLIEL</sequence>
<protein>
    <submittedName>
        <fullName evidence="2">Uncharacterized protein</fullName>
    </submittedName>
</protein>
<accession>A0A9Q0KD62</accession>
<keyword evidence="1" id="KW-1133">Transmembrane helix</keyword>
<keyword evidence="1" id="KW-0812">Transmembrane</keyword>
<organism evidence="2 3">
    <name type="scientific">Protea cynaroides</name>
    <dbReference type="NCBI Taxonomy" id="273540"/>
    <lineage>
        <taxon>Eukaryota</taxon>
        <taxon>Viridiplantae</taxon>
        <taxon>Streptophyta</taxon>
        <taxon>Embryophyta</taxon>
        <taxon>Tracheophyta</taxon>
        <taxon>Spermatophyta</taxon>
        <taxon>Magnoliopsida</taxon>
        <taxon>Proteales</taxon>
        <taxon>Proteaceae</taxon>
        <taxon>Protea</taxon>
    </lineage>
</organism>
<feature type="transmembrane region" description="Helical" evidence="1">
    <location>
        <begin position="30"/>
        <end position="59"/>
    </location>
</feature>
<reference evidence="2" key="1">
    <citation type="journal article" date="2023" name="Plant J.">
        <title>The genome of the king protea, Protea cynaroides.</title>
        <authorList>
            <person name="Chang J."/>
            <person name="Duong T.A."/>
            <person name="Schoeman C."/>
            <person name="Ma X."/>
            <person name="Roodt D."/>
            <person name="Barker N."/>
            <person name="Li Z."/>
            <person name="Van de Peer Y."/>
            <person name="Mizrachi E."/>
        </authorList>
    </citation>
    <scope>NUCLEOTIDE SEQUENCE</scope>
    <source>
        <tissue evidence="2">Young leaves</tissue>
    </source>
</reference>
<keyword evidence="3" id="KW-1185">Reference proteome</keyword>
<name>A0A9Q0KD62_9MAGN</name>
<proteinExistence type="predicted"/>
<comment type="caution">
    <text evidence="2">The sequence shown here is derived from an EMBL/GenBank/DDBJ whole genome shotgun (WGS) entry which is preliminary data.</text>
</comment>
<dbReference type="Proteomes" id="UP001141806">
    <property type="component" value="Unassembled WGS sequence"/>
</dbReference>
<dbReference type="AlphaFoldDB" id="A0A9Q0KD62"/>
<gene>
    <name evidence="2" type="ORF">NE237_015064</name>
</gene>